<evidence type="ECO:0000256" key="6">
    <source>
        <dbReference type="ARBA" id="ARBA00022833"/>
    </source>
</evidence>
<dbReference type="InterPro" id="IPR046349">
    <property type="entry name" value="C1-like_sf"/>
</dbReference>
<dbReference type="GO" id="GO:0030496">
    <property type="term" value="C:midbody"/>
    <property type="evidence" value="ECO:0007669"/>
    <property type="project" value="TreeGrafter"/>
</dbReference>
<dbReference type="PANTHER" id="PTHR46199">
    <property type="entry name" value="RAC GTPASE-ACTIVATING PROTEIN 1"/>
    <property type="match status" value="1"/>
</dbReference>
<dbReference type="GO" id="GO:0005634">
    <property type="term" value="C:nucleus"/>
    <property type="evidence" value="ECO:0007669"/>
    <property type="project" value="TreeGrafter"/>
</dbReference>
<keyword evidence="4" id="KW-0863">Zinc-finger</keyword>
<keyword evidence="12" id="KW-1185">Reference proteome</keyword>
<dbReference type="GO" id="GO:0051233">
    <property type="term" value="C:spindle midzone"/>
    <property type="evidence" value="ECO:0007669"/>
    <property type="project" value="TreeGrafter"/>
</dbReference>
<evidence type="ECO:0000256" key="7">
    <source>
        <dbReference type="ARBA" id="ARBA00022871"/>
    </source>
</evidence>
<evidence type="ECO:0000259" key="10">
    <source>
        <dbReference type="PROSITE" id="PS50238"/>
    </source>
</evidence>
<protein>
    <recommendedName>
        <fullName evidence="13">Rho-GAP domain-containing protein</fullName>
    </recommendedName>
</protein>
<evidence type="ECO:0000256" key="8">
    <source>
        <dbReference type="SAM" id="MobiDB-lite"/>
    </source>
</evidence>
<evidence type="ECO:0008006" key="13">
    <source>
        <dbReference type="Google" id="ProtNLM"/>
    </source>
</evidence>
<dbReference type="InterPro" id="IPR000198">
    <property type="entry name" value="RhoGAP_dom"/>
</dbReference>
<dbReference type="GO" id="GO:0032154">
    <property type="term" value="C:cleavage furrow"/>
    <property type="evidence" value="ECO:0007669"/>
    <property type="project" value="TreeGrafter"/>
</dbReference>
<evidence type="ECO:0000313" key="12">
    <source>
        <dbReference type="Proteomes" id="UP000327468"/>
    </source>
</evidence>
<dbReference type="InterPro" id="IPR008936">
    <property type="entry name" value="Rho_GTPase_activation_prot"/>
</dbReference>
<dbReference type="GO" id="GO:0007283">
    <property type="term" value="P:spermatogenesis"/>
    <property type="evidence" value="ECO:0007669"/>
    <property type="project" value="UniProtKB-KW"/>
</dbReference>
<dbReference type="CDD" id="cd04382">
    <property type="entry name" value="RhoGAP_MgcRacGAP"/>
    <property type="match status" value="1"/>
</dbReference>
<feature type="region of interest" description="Disordered" evidence="8">
    <location>
        <begin position="588"/>
        <end position="721"/>
    </location>
</feature>
<keyword evidence="1" id="KW-0343">GTPase activation</keyword>
<name>A0A5N5PCR3_PANHP</name>
<dbReference type="GO" id="GO:0097149">
    <property type="term" value="C:centralspindlin complex"/>
    <property type="evidence" value="ECO:0007669"/>
    <property type="project" value="TreeGrafter"/>
</dbReference>
<dbReference type="Proteomes" id="UP000327468">
    <property type="component" value="Chromosome 5"/>
</dbReference>
<dbReference type="InterPro" id="IPR002219">
    <property type="entry name" value="PKC_DAG/PE"/>
</dbReference>
<dbReference type="AlphaFoldDB" id="A0A5N5PCR3"/>
<evidence type="ECO:0000256" key="3">
    <source>
        <dbReference type="ARBA" id="ARBA00022723"/>
    </source>
</evidence>
<dbReference type="Pfam" id="PF00130">
    <property type="entry name" value="C1_1"/>
    <property type="match status" value="1"/>
</dbReference>
<dbReference type="GO" id="GO:0000281">
    <property type="term" value="P:mitotic cytokinesis"/>
    <property type="evidence" value="ECO:0007669"/>
    <property type="project" value="TreeGrafter"/>
</dbReference>
<keyword evidence="2" id="KW-0217">Developmental protein</keyword>
<dbReference type="SMART" id="SM00109">
    <property type="entry name" value="C1"/>
    <property type="match status" value="1"/>
</dbReference>
<dbReference type="GO" id="GO:0007266">
    <property type="term" value="P:Rho protein signal transduction"/>
    <property type="evidence" value="ECO:0007669"/>
    <property type="project" value="TreeGrafter"/>
</dbReference>
<comment type="caution">
    <text evidence="11">The sequence shown here is derived from an EMBL/GenBank/DDBJ whole genome shotgun (WGS) entry which is preliminary data.</text>
</comment>
<proteinExistence type="predicted"/>
<dbReference type="SUPFAM" id="SSF57889">
    <property type="entry name" value="Cysteine-rich domain"/>
    <property type="match status" value="1"/>
</dbReference>
<evidence type="ECO:0000259" key="9">
    <source>
        <dbReference type="PROSITE" id="PS50081"/>
    </source>
</evidence>
<dbReference type="PANTHER" id="PTHR46199:SF2">
    <property type="entry name" value="RAC GTPASE-ACTIVATING PROTEIN 1"/>
    <property type="match status" value="1"/>
</dbReference>
<keyword evidence="6" id="KW-0862">Zinc</keyword>
<evidence type="ECO:0000256" key="1">
    <source>
        <dbReference type="ARBA" id="ARBA00022468"/>
    </source>
</evidence>
<feature type="domain" description="Phorbol-ester/DAG-type" evidence="9">
    <location>
        <begin position="330"/>
        <end position="379"/>
    </location>
</feature>
<dbReference type="SUPFAM" id="SSF48350">
    <property type="entry name" value="GTPase activation domain, GAP"/>
    <property type="match status" value="1"/>
</dbReference>
<dbReference type="GO" id="GO:0008270">
    <property type="term" value="F:zinc ion binding"/>
    <property type="evidence" value="ECO:0007669"/>
    <property type="project" value="UniProtKB-KW"/>
</dbReference>
<dbReference type="PROSITE" id="PS50081">
    <property type="entry name" value="ZF_DAG_PE_2"/>
    <property type="match status" value="1"/>
</dbReference>
<reference evidence="11 12" key="1">
    <citation type="submission" date="2019-06" db="EMBL/GenBank/DDBJ databases">
        <title>A chromosome-scale genome assembly of the striped catfish, Pangasianodon hypophthalmus.</title>
        <authorList>
            <person name="Wen M."/>
            <person name="Zahm M."/>
            <person name="Roques C."/>
            <person name="Cabau C."/>
            <person name="Klopp C."/>
            <person name="Donnadieu C."/>
            <person name="Jouanno E."/>
            <person name="Avarre J.-C."/>
            <person name="Campet M."/>
            <person name="Ha T.T.T."/>
            <person name="Dugue R."/>
            <person name="Lampietro C."/>
            <person name="Louis A."/>
            <person name="Herpin A."/>
            <person name="Echchiki A."/>
            <person name="Berthelot C."/>
            <person name="Parey E."/>
            <person name="Roest-Crollius H."/>
            <person name="Braasch I."/>
            <person name="Postlethwait J."/>
            <person name="Bobe J."/>
            <person name="Montfort J."/>
            <person name="Bouchez O."/>
            <person name="Begum T."/>
            <person name="Schartl M."/>
            <person name="Guiguen Y."/>
        </authorList>
    </citation>
    <scope>NUCLEOTIDE SEQUENCE [LARGE SCALE GENOMIC DNA]</scope>
    <source>
        <strain evidence="11 12">Indonesia</strain>
        <tissue evidence="11">Blood</tissue>
    </source>
</reference>
<evidence type="ECO:0000256" key="2">
    <source>
        <dbReference type="ARBA" id="ARBA00022473"/>
    </source>
</evidence>
<dbReference type="CDD" id="cd20821">
    <property type="entry name" value="C1_MgcRacGAP"/>
    <property type="match status" value="1"/>
</dbReference>
<dbReference type="EMBL" id="VFJC01000006">
    <property type="protein sequence ID" value="KAB5577434.1"/>
    <property type="molecule type" value="Genomic_DNA"/>
</dbReference>
<feature type="domain" description="Rho-GAP" evidence="10">
    <location>
        <begin position="392"/>
        <end position="582"/>
    </location>
</feature>
<dbReference type="GO" id="GO:0005096">
    <property type="term" value="F:GTPase activator activity"/>
    <property type="evidence" value="ECO:0007669"/>
    <property type="project" value="UniProtKB-KW"/>
</dbReference>
<keyword evidence="7" id="KW-0744">Spermatogenesis</keyword>
<evidence type="ECO:0000256" key="4">
    <source>
        <dbReference type="ARBA" id="ARBA00022771"/>
    </source>
</evidence>
<dbReference type="PROSITE" id="PS50238">
    <property type="entry name" value="RHOGAP"/>
    <property type="match status" value="1"/>
</dbReference>
<feature type="compositionally biased region" description="Basic and acidic residues" evidence="8">
    <location>
        <begin position="597"/>
        <end position="647"/>
    </location>
</feature>
<dbReference type="SMART" id="SM00324">
    <property type="entry name" value="RhoGAP"/>
    <property type="match status" value="1"/>
</dbReference>
<evidence type="ECO:0000313" key="11">
    <source>
        <dbReference type="EMBL" id="KAB5577434.1"/>
    </source>
</evidence>
<dbReference type="PROSITE" id="PS00479">
    <property type="entry name" value="ZF_DAG_PE_1"/>
    <property type="match status" value="1"/>
</dbReference>
<dbReference type="GO" id="GO:0030154">
    <property type="term" value="P:cell differentiation"/>
    <property type="evidence" value="ECO:0007669"/>
    <property type="project" value="UniProtKB-KW"/>
</dbReference>
<dbReference type="Pfam" id="PF00620">
    <property type="entry name" value="RhoGAP"/>
    <property type="match status" value="1"/>
</dbReference>
<keyword evidence="3" id="KW-0479">Metal-binding</keyword>
<evidence type="ECO:0000256" key="5">
    <source>
        <dbReference type="ARBA" id="ARBA00022782"/>
    </source>
</evidence>
<dbReference type="Gene3D" id="3.30.60.20">
    <property type="match status" value="1"/>
</dbReference>
<feature type="compositionally biased region" description="Low complexity" evidence="8">
    <location>
        <begin position="649"/>
        <end position="663"/>
    </location>
</feature>
<keyword evidence="5" id="KW-0221">Differentiation</keyword>
<accession>A0A5N5PCR3</accession>
<dbReference type="FunFam" id="3.30.60.20:FF:000033">
    <property type="entry name" value="Rac GTPase-activating protein 1"/>
    <property type="match status" value="1"/>
</dbReference>
<sequence length="721" mass="81842">MGEEFIRELLSLCLHRLALEQNTHSELELIEVVRNFEVVRKKWLHAELELKKYKELLVKSDVARAALEVKLKHARNQVDVEIKKRYKVEADYQYLERQMLLMTEILAQDSKSNACLNEEQRNMLASFHPRGANITQHRGKRLSVIDESSFLSHSDISYDRTDDDLDLDSAAVVKPLKSRPREKRRSSLGPIVGLPIQKRGRLGGRSGDLLSVRPSEMEVEATVVTASVTTPDNGGQIHMVIDITQEMPEPIRTQADLLPSVSEQTSVWAHSEITEVEMVIAQMDETSAEPKVPMSFNPTVDSNVQHTNVQHVNTQRAIVQHANVQHNTVQHVFLPKTVIRPETCTQCKKRIRFGKVAVKCRDCRVIAHPECKHLCLEKCFPNTQRTVQPSEETLEGFCPSIPPRIPALIVQCVKEIERRGLEEKGLYRVPGGERAVKELRERYLSAKGPLLLHRVDEIHVVCGLLKDFLRKLREPLVTFKLHKTFMEAAELADDDNSSAMMIQAIGELPQPNRETLAFLILHLQRVTQSPQCQMDQNNLARVFGPTIIGHGMSEPSPLTIMRDTNTQPKVVLRLLSFPADYWKSLLTAEGDQPSSHTHTERDQPRSHTHTGRDQPRSHTHTERDQPRSHTHFGRDQPRSHTHPERDQLISSVIHSNISSSTPSTDRDRMFKPVTSPELSKYSRTPGGSSIKGRIKTLGNAFNNPTKPRPEPAKKKFFTSPK</sequence>
<dbReference type="GO" id="GO:0051256">
    <property type="term" value="P:mitotic spindle midzone assembly"/>
    <property type="evidence" value="ECO:0007669"/>
    <property type="project" value="TreeGrafter"/>
</dbReference>
<gene>
    <name evidence="11" type="ORF">PHYPO_G00209910</name>
</gene>
<dbReference type="Gene3D" id="1.10.555.10">
    <property type="entry name" value="Rho GTPase activation protein"/>
    <property type="match status" value="1"/>
</dbReference>
<organism evidence="11 12">
    <name type="scientific">Pangasianodon hypophthalmus</name>
    <name type="common">Striped catfish</name>
    <name type="synonym">Helicophagus hypophthalmus</name>
    <dbReference type="NCBI Taxonomy" id="310915"/>
    <lineage>
        <taxon>Eukaryota</taxon>
        <taxon>Metazoa</taxon>
        <taxon>Chordata</taxon>
        <taxon>Craniata</taxon>
        <taxon>Vertebrata</taxon>
        <taxon>Euteleostomi</taxon>
        <taxon>Actinopterygii</taxon>
        <taxon>Neopterygii</taxon>
        <taxon>Teleostei</taxon>
        <taxon>Ostariophysi</taxon>
        <taxon>Siluriformes</taxon>
        <taxon>Pangasiidae</taxon>
        <taxon>Pangasianodon</taxon>
    </lineage>
</organism>